<organism evidence="1 2">
    <name type="scientific">Bailinhaonella thermotolerans</name>
    <dbReference type="NCBI Taxonomy" id="1070861"/>
    <lineage>
        <taxon>Bacteria</taxon>
        <taxon>Bacillati</taxon>
        <taxon>Actinomycetota</taxon>
        <taxon>Actinomycetes</taxon>
        <taxon>Streptosporangiales</taxon>
        <taxon>Streptosporangiaceae</taxon>
        <taxon>Bailinhaonella</taxon>
    </lineage>
</organism>
<sequence length="181" mass="20320">MTQVGVILYGPPASGKDTVTKALNNLDDNYALFRRLKVGSGRMSEYRPLSEAGLSDLRASNEVIWENHRYGNAYVVDRPSLVRSLSEQIPILHLGQVEAIRHVKDAVPHARWLVVYLSCPREVAEQRIKERATGDTTERLRAWDETEPLEGADMVIDTSVVEPDDAARKIARLITEARDRG</sequence>
<evidence type="ECO:0000313" key="1">
    <source>
        <dbReference type="EMBL" id="RJL29942.1"/>
    </source>
</evidence>
<proteinExistence type="predicted"/>
<accession>A0A3A4BF23</accession>
<dbReference type="InterPro" id="IPR027417">
    <property type="entry name" value="P-loop_NTPase"/>
</dbReference>
<dbReference type="Proteomes" id="UP000265768">
    <property type="component" value="Unassembled WGS sequence"/>
</dbReference>
<dbReference type="AlphaFoldDB" id="A0A3A4BF23"/>
<keyword evidence="2" id="KW-1185">Reference proteome</keyword>
<name>A0A3A4BF23_9ACTN</name>
<dbReference type="OrthoDB" id="3575979at2"/>
<reference evidence="1 2" key="1">
    <citation type="submission" date="2018-09" db="EMBL/GenBank/DDBJ databases">
        <title>YIM 75507 draft genome.</title>
        <authorList>
            <person name="Tang S."/>
            <person name="Feng Y."/>
        </authorList>
    </citation>
    <scope>NUCLEOTIDE SEQUENCE [LARGE SCALE GENOMIC DNA]</scope>
    <source>
        <strain evidence="1 2">YIM 75507</strain>
    </source>
</reference>
<dbReference type="GO" id="GO:0016301">
    <property type="term" value="F:kinase activity"/>
    <property type="evidence" value="ECO:0007669"/>
    <property type="project" value="UniProtKB-KW"/>
</dbReference>
<keyword evidence="1" id="KW-0418">Kinase</keyword>
<protein>
    <submittedName>
        <fullName evidence="1">Kinase</fullName>
    </submittedName>
</protein>
<dbReference type="EMBL" id="QZEY01000010">
    <property type="protein sequence ID" value="RJL29942.1"/>
    <property type="molecule type" value="Genomic_DNA"/>
</dbReference>
<dbReference type="SUPFAM" id="SSF52540">
    <property type="entry name" value="P-loop containing nucleoside triphosphate hydrolases"/>
    <property type="match status" value="1"/>
</dbReference>
<gene>
    <name evidence="1" type="ORF">D5H75_23605</name>
</gene>
<keyword evidence="1" id="KW-0808">Transferase</keyword>
<comment type="caution">
    <text evidence="1">The sequence shown here is derived from an EMBL/GenBank/DDBJ whole genome shotgun (WGS) entry which is preliminary data.</text>
</comment>
<dbReference type="Gene3D" id="3.40.50.300">
    <property type="entry name" value="P-loop containing nucleotide triphosphate hydrolases"/>
    <property type="match status" value="1"/>
</dbReference>
<evidence type="ECO:0000313" key="2">
    <source>
        <dbReference type="Proteomes" id="UP000265768"/>
    </source>
</evidence>